<organism evidence="4 5">
    <name type="scientific">Coemansia thaxteri</name>
    <dbReference type="NCBI Taxonomy" id="2663907"/>
    <lineage>
        <taxon>Eukaryota</taxon>
        <taxon>Fungi</taxon>
        <taxon>Fungi incertae sedis</taxon>
        <taxon>Zoopagomycota</taxon>
        <taxon>Kickxellomycotina</taxon>
        <taxon>Kickxellomycetes</taxon>
        <taxon>Kickxellales</taxon>
        <taxon>Kickxellaceae</taxon>
        <taxon>Coemansia</taxon>
    </lineage>
</organism>
<comment type="similarity">
    <text evidence="1">Belongs to the HEATR5 family.</text>
</comment>
<dbReference type="InterPro" id="IPR040108">
    <property type="entry name" value="Laa1/Sip1/HEATR5"/>
</dbReference>
<evidence type="ECO:0000313" key="4">
    <source>
        <dbReference type="EMBL" id="KAJ2006753.1"/>
    </source>
</evidence>
<keyword evidence="5" id="KW-1185">Reference proteome</keyword>
<feature type="region of interest" description="Disordered" evidence="2">
    <location>
        <begin position="387"/>
        <end position="425"/>
    </location>
</feature>
<dbReference type="OrthoDB" id="192608at2759"/>
<feature type="region of interest" description="Disordered" evidence="2">
    <location>
        <begin position="1543"/>
        <end position="1563"/>
    </location>
</feature>
<proteinExistence type="inferred from homology"/>
<accession>A0A9W8BL91</accession>
<dbReference type="GO" id="GO:0005794">
    <property type="term" value="C:Golgi apparatus"/>
    <property type="evidence" value="ECO:0007669"/>
    <property type="project" value="TreeGrafter"/>
</dbReference>
<reference evidence="4" key="1">
    <citation type="submission" date="2022-07" db="EMBL/GenBank/DDBJ databases">
        <title>Phylogenomic reconstructions and comparative analyses of Kickxellomycotina fungi.</title>
        <authorList>
            <person name="Reynolds N.K."/>
            <person name="Stajich J.E."/>
            <person name="Barry K."/>
            <person name="Grigoriev I.V."/>
            <person name="Crous P."/>
            <person name="Smith M.E."/>
        </authorList>
    </citation>
    <scope>NUCLEOTIDE SEQUENCE</scope>
    <source>
        <strain evidence="4">IMI 214461</strain>
    </source>
</reference>
<feature type="domain" description="LAA1-like C-terminal TPR repeats" evidence="3">
    <location>
        <begin position="2730"/>
        <end position="2849"/>
    </location>
</feature>
<feature type="compositionally biased region" description="Acidic residues" evidence="2">
    <location>
        <begin position="2855"/>
        <end position="2865"/>
    </location>
</feature>
<dbReference type="PANTHER" id="PTHR21663">
    <property type="entry name" value="HYPOTHETICAL HEAT DOMAIN-CONTAINING"/>
    <property type="match status" value="1"/>
</dbReference>
<name>A0A9W8BL91_9FUNG</name>
<feature type="region of interest" description="Disordered" evidence="2">
    <location>
        <begin position="1834"/>
        <end position="1861"/>
    </location>
</feature>
<feature type="compositionally biased region" description="Polar residues" evidence="2">
    <location>
        <begin position="2843"/>
        <end position="2852"/>
    </location>
</feature>
<dbReference type="InterPro" id="IPR011989">
    <property type="entry name" value="ARM-like"/>
</dbReference>
<dbReference type="GO" id="GO:0016020">
    <property type="term" value="C:membrane"/>
    <property type="evidence" value="ECO:0007669"/>
    <property type="project" value="TreeGrafter"/>
</dbReference>
<feature type="compositionally biased region" description="Basic and acidic residues" evidence="2">
    <location>
        <begin position="1834"/>
        <end position="1844"/>
    </location>
</feature>
<evidence type="ECO:0000256" key="2">
    <source>
        <dbReference type="SAM" id="MobiDB-lite"/>
    </source>
</evidence>
<dbReference type="GO" id="GO:0006897">
    <property type="term" value="P:endocytosis"/>
    <property type="evidence" value="ECO:0007669"/>
    <property type="project" value="TreeGrafter"/>
</dbReference>
<dbReference type="GO" id="GO:0042147">
    <property type="term" value="P:retrograde transport, endosome to Golgi"/>
    <property type="evidence" value="ECO:0007669"/>
    <property type="project" value="TreeGrafter"/>
</dbReference>
<dbReference type="Proteomes" id="UP001150907">
    <property type="component" value="Unassembled WGS sequence"/>
</dbReference>
<dbReference type="InterPro" id="IPR046837">
    <property type="entry name" value="Laa1/Sip1/HEATR5-like_HEAT"/>
</dbReference>
<protein>
    <recommendedName>
        <fullName evidence="3">LAA1-like C-terminal TPR repeats domain-containing protein</fullName>
    </recommendedName>
</protein>
<dbReference type="Gene3D" id="1.25.10.10">
    <property type="entry name" value="Leucine-rich Repeat Variant"/>
    <property type="match status" value="2"/>
</dbReference>
<evidence type="ECO:0000313" key="5">
    <source>
        <dbReference type="Proteomes" id="UP001150907"/>
    </source>
</evidence>
<gene>
    <name evidence="4" type="ORF">H4R26_001198</name>
</gene>
<evidence type="ECO:0000256" key="1">
    <source>
        <dbReference type="ARBA" id="ARBA00008304"/>
    </source>
</evidence>
<dbReference type="EMBL" id="JANBQF010000049">
    <property type="protein sequence ID" value="KAJ2006753.1"/>
    <property type="molecule type" value="Genomic_DNA"/>
</dbReference>
<dbReference type="InterPro" id="IPR016024">
    <property type="entry name" value="ARM-type_fold"/>
</dbReference>
<comment type="caution">
    <text evidence="4">The sequence shown here is derived from an EMBL/GenBank/DDBJ whole genome shotgun (WGS) entry which is preliminary data.</text>
</comment>
<dbReference type="Pfam" id="PF25808">
    <property type="entry name" value="TPR_LAA1_C"/>
    <property type="match status" value="1"/>
</dbReference>
<feature type="compositionally biased region" description="Acidic residues" evidence="2">
    <location>
        <begin position="1845"/>
        <end position="1857"/>
    </location>
</feature>
<dbReference type="Pfam" id="PF20210">
    <property type="entry name" value="Laa1_Sip1_HTR5"/>
    <property type="match status" value="1"/>
</dbReference>
<dbReference type="PANTHER" id="PTHR21663:SF0">
    <property type="entry name" value="HEAT REPEAT-CONTAINING PROTEIN 5B"/>
    <property type="match status" value="1"/>
</dbReference>
<sequence>MHPPLLFDVPRYAALESPSDRELFIFKWLSSLDAYLEEAPVTKEDLKKDATQERLEHILLEIATIPLPTTPATTSSSGKQRLGWLTNTETTAGRQTTLLNVPKPSRVVRDLVAKCLARVYELGDIHRMGEALYAIQTAMHAKRRAVERETRLAALTCAGVLFEALASKAGFRLLSCFNDFLALMLRFARTADESVAVRVEATRALAKLLQGGGGKTATDAQAKDIVKTLRPNLQHRSPLLVMATATALEALVFFTPFLRPTQEQMGFDADAFVSTTLVPLLSTSVLVVRRALARLTAVLISHSITLSSSAVAAVDLLDSRSAANPTTSGLAAPRAVDPAARAISRTQALQSQQQRPASAAAAISTLGPAATMRGSLEVGAANTNSAAAAHSESARRDTVSLARGSDAAESATQVPRLSSDHSAQAPLPLPLSASAAAPLATSIDEGSGGGRGVSLGRALMWLGQPFTRATASRELRAGIIDAYAALFAELGAAVVEAHYPLILAHILGVLASSTQIAASSAVDSRTKAPRAGLTHAIGTPSNLPTSYFAGGSGGDHPLPQVVGLIGSMDARAEAEVLALRNMCAWLLRVPLAQALLSDVGKRAAAQCIWDRWLKGPMPAEVRAVVAGNVGGGGSRAALAAFMPWRAGGASSAQYSGGAGNGETALLVALHEWRMLVNDLDESSQSLDVFMPAPSDNSEGEMWVVPLENWLADTNEAVRISAAAGLAALIRHDSTRLARVLSTLISRFQQFCAHCSTTSDSSLAAMRRTIGYAYAIAGVIGVAAREDSSGGAAAAAAGEELMLSVPLDLLDWVHIIAIRLLNAAYQRAETEMVNGNDRIPAVDGADPGDIGTALGVTTAAASRHKRRETATTREARAAAADYALALANMRMSAGWILLAGLTNTALGAGFFAGRVQAAWMPLWMAALPLPDSSSSSSGSSSSGFVTGDMPWALRAHLLQSRTMALTHVLCVLRAWREGEASAAAAAAAAELQLRDGDLRHVVACLKATLVFADNALDAPPPPLLKKQSSGGNALDVVDPARPVWQLPTQTSLLTSHVEVRCRVAECLQTFGARADLISGMTLPTVRLIEQAIGSVDNLYEIMGSRIGAAVMAAVLAAPCATSPALSAASLGTAAASGGSSAPGGHAEAGAAAAAASGAGAGAGAPTCLRGFRSGPWGYELETGTTTLLHAIVREGGDVTSAVAGAAIGDGADFGGGCSMRAAEFDWLQTLFEAGLPAAPHARLVDAAVRLFGVLFPTLAENAQLTVLDGLVLQLNGLPFNSHRYVAVLTNILAALYAAVQGCAQARRGEGAQQTRTPAEVAPRVARAMAETTRAALILPSAAHRLLAGEVVGRLAALARDAATAYLPPVLDHLSSQAIRSRDRFARAGAAVALGALYAHGGALVAAGTLRRVVALLHSLASDKDPVVHTWAIGALAEAAMSAGFMFAPYARDSFQMALKLVLSDSHALPLHASALWIRGREHAPPPAALDCAGAHERVLPLRTATDLQAWGRRADGGAAHEGAAERVGAQDAFLGHITALGRDAATTHPNSTTHHGRASDEQRDAAAAAAALAAASDGDFQFVCARVDADAFDARAALGHLVNALVQVAGPELQAGGSAARDSALTLLRELRRALPSAGVPVPPAMRLQAELALVVDPDARWQTAAQHVFATQKQLLFFAPPNDAAFLPLRVVRQTLRPILRARQAGLHALQAVAAQALEGVLRLYGSRVIDNGAAARSDWALCDVVWEALALHSAAGSAGTQQHLLLAAELRRLVHTTASLACAHEYAQLERLGAGSADETAAPETVGVVGALCAVFTKRATAALPRGIRRRGTRCDGAEGELAKEEEEEEEGEEDPSGVLGADGARAFTAAAKQLAVAALVAVLDCVDRLRPARSATAAAVWRAHPLAAALGDLVRVGYMAATAPAEQSARLCCLGQLLLQHVIAQFSDVEDPAMRGEGVCVLGIYQAQLSAAFMPVLAGFAAGGSDTQQMPPPLVALAATNTAAAVVVSGLVGGDRPTLLRILRLLAPATASFSSRLSSGTHSYSAQMLVVLRLNLLHAWAAIFDYAAAGSFHSCRPPASRLLLEALELHMPLLAGLWLDAIRDTAVAGLQPRDVYAELACLLGDQQTDNDNGFDPSLAGGDLGLGLRLGLDSAYVGLVHVPLAAWYRHCLPRFLRAVSKLMLNPARVVSSSQSSDCGSGAATVGRVLDIGTNALVSRLQNTAESAADVLLLLGFALQELTRLASLSSMRKYVALENSSSSSGKRSVSGGGFSDLFVAAAAEHLVGALDVGGAPGNNYNDLEAERIACLERAGIRVYGPAQPPGESSAGAIAVQWAADVELVASLLSTLRALLEMPDTSALSALFATTTPLLLSASTANNGECRKSWLVEAVWTQAVTNVVAPLVEPFESAGGANKAVVDQQQQRSNRSVRVGLARKALAVARALLGGRLSEPDSSERELLDQWLFVDSCSGGAFAGGDEDVLKLLAPSPFGRTVIRDIVATWRFARSVLLDERSSGPGDLVGNDNVEESLLFIGLACDCLGVLAVIISRRIGRCGDDGRQHSRAPLIAFWLGLWRELVVVLGNACPDVAATALVDFVRLVEAAAKSPVVGDILTDDADSLVLDMVNALLVQMLLQSSDPTTAVKDKSSANSPGVLGTISRLLGSQTQQKVNVSTAVQMHFVAAYTACLNSSCGGPALSGLLDVPVFLAQCSGLAIIMPALARASIPVLAKLAFSQLVEEVEVEEEEEEEKALAALAAFATAKYADDMQAGLVLAAVLMLLLSMLPDEPQQMTGRRQVRLAETILSLATAKPDTFRTILLKLSATQPIAKRRLELAIRSRSAPSNTSARMQSDDDDEYEDDGNNADHSFAAKGTARTTTRIALKSDFGV</sequence>
<feature type="region of interest" description="Disordered" evidence="2">
    <location>
        <begin position="2842"/>
        <end position="2873"/>
    </location>
</feature>
<dbReference type="InterPro" id="IPR057981">
    <property type="entry name" value="TPR_LAA1-like_C"/>
</dbReference>
<dbReference type="SUPFAM" id="SSF48371">
    <property type="entry name" value="ARM repeat"/>
    <property type="match status" value="1"/>
</dbReference>
<dbReference type="GO" id="GO:0008104">
    <property type="term" value="P:intracellular protein localization"/>
    <property type="evidence" value="ECO:0007669"/>
    <property type="project" value="TreeGrafter"/>
</dbReference>
<dbReference type="GO" id="GO:0005829">
    <property type="term" value="C:cytosol"/>
    <property type="evidence" value="ECO:0007669"/>
    <property type="project" value="GOC"/>
</dbReference>
<dbReference type="GO" id="GO:0030139">
    <property type="term" value="C:endocytic vesicle"/>
    <property type="evidence" value="ECO:0007669"/>
    <property type="project" value="TreeGrafter"/>
</dbReference>
<evidence type="ECO:0000259" key="3">
    <source>
        <dbReference type="Pfam" id="PF25808"/>
    </source>
</evidence>